<sequence>MAYEIQGEESRGGEDTAEITYGRKKPLLIADAPEPLWPPSRKGNAGWVKLGSEEWLKNGRLETEAHIHEEQEDLKVAQESIAAKLVWSMRNQYK</sequence>
<evidence type="ECO:0000313" key="2">
    <source>
        <dbReference type="Proteomes" id="UP000685013"/>
    </source>
</evidence>
<gene>
    <name evidence="1" type="ORF">SDJN03_07797</name>
</gene>
<comment type="caution">
    <text evidence="1">The sequence shown here is derived from an EMBL/GenBank/DDBJ whole genome shotgun (WGS) entry which is preliminary data.</text>
</comment>
<organism evidence="1 2">
    <name type="scientific">Cucurbita argyrosperma subsp. sororia</name>
    <dbReference type="NCBI Taxonomy" id="37648"/>
    <lineage>
        <taxon>Eukaryota</taxon>
        <taxon>Viridiplantae</taxon>
        <taxon>Streptophyta</taxon>
        <taxon>Embryophyta</taxon>
        <taxon>Tracheophyta</taxon>
        <taxon>Spermatophyta</taxon>
        <taxon>Magnoliopsida</taxon>
        <taxon>eudicotyledons</taxon>
        <taxon>Gunneridae</taxon>
        <taxon>Pentapetalae</taxon>
        <taxon>rosids</taxon>
        <taxon>fabids</taxon>
        <taxon>Cucurbitales</taxon>
        <taxon>Cucurbitaceae</taxon>
        <taxon>Cucurbiteae</taxon>
        <taxon>Cucurbita</taxon>
    </lineage>
</organism>
<proteinExistence type="predicted"/>
<dbReference type="Proteomes" id="UP000685013">
    <property type="component" value="Chromosome 4"/>
</dbReference>
<dbReference type="EMBL" id="JAGKQH010000004">
    <property type="protein sequence ID" value="KAG6602564.1"/>
    <property type="molecule type" value="Genomic_DNA"/>
</dbReference>
<accession>A0AAV6NX20</accession>
<reference evidence="1 2" key="1">
    <citation type="journal article" date="2021" name="Hortic Res">
        <title>The domestication of Cucurbita argyrosperma as revealed by the genome of its wild relative.</title>
        <authorList>
            <person name="Barrera-Redondo J."/>
            <person name="Sanchez-de la Vega G."/>
            <person name="Aguirre-Liguori J.A."/>
            <person name="Castellanos-Morales G."/>
            <person name="Gutierrez-Guerrero Y.T."/>
            <person name="Aguirre-Dugua X."/>
            <person name="Aguirre-Planter E."/>
            <person name="Tenaillon M.I."/>
            <person name="Lira-Saade R."/>
            <person name="Eguiarte L.E."/>
        </authorList>
    </citation>
    <scope>NUCLEOTIDE SEQUENCE [LARGE SCALE GENOMIC DNA]</scope>
    <source>
        <strain evidence="1">JBR-2021</strain>
    </source>
</reference>
<evidence type="ECO:0000313" key="1">
    <source>
        <dbReference type="EMBL" id="KAG6602564.1"/>
    </source>
</evidence>
<dbReference type="AlphaFoldDB" id="A0AAV6NX20"/>
<keyword evidence="2" id="KW-1185">Reference proteome</keyword>
<protein>
    <submittedName>
        <fullName evidence="1">Uncharacterized protein</fullName>
    </submittedName>
</protein>
<name>A0AAV6NX20_9ROSI</name>
<feature type="non-terminal residue" evidence="1">
    <location>
        <position position="1"/>
    </location>
</feature>